<dbReference type="Proteomes" id="UP001374803">
    <property type="component" value="Chromosome"/>
</dbReference>
<evidence type="ECO:0000313" key="3">
    <source>
        <dbReference type="Proteomes" id="UP001374803"/>
    </source>
</evidence>
<proteinExistence type="predicted"/>
<reference evidence="2" key="1">
    <citation type="submission" date="2021-12" db="EMBL/GenBank/DDBJ databases">
        <title>Discovery of the Pendulisporaceae a myxobacterial family with distinct sporulation behavior and unique specialized metabolism.</title>
        <authorList>
            <person name="Garcia R."/>
            <person name="Popoff A."/>
            <person name="Bader C.D."/>
            <person name="Loehr J."/>
            <person name="Walesch S."/>
            <person name="Walt C."/>
            <person name="Boldt J."/>
            <person name="Bunk B."/>
            <person name="Haeckl F.J.F.P.J."/>
            <person name="Gunesch A.P."/>
            <person name="Birkelbach J."/>
            <person name="Nuebel U."/>
            <person name="Pietschmann T."/>
            <person name="Bach T."/>
            <person name="Mueller R."/>
        </authorList>
    </citation>
    <scope>NUCLEOTIDE SEQUENCE</scope>
    <source>
        <strain evidence="2">MSr11367</strain>
    </source>
</reference>
<name>A0ABZ2KS93_9BACT</name>
<dbReference type="EMBL" id="CP089983">
    <property type="protein sequence ID" value="WXB00451.1"/>
    <property type="molecule type" value="Genomic_DNA"/>
</dbReference>
<dbReference type="PANTHER" id="PTHR40279:SF3">
    <property type="entry name" value="4-AMINOBENZOATE SYNTHASE"/>
    <property type="match status" value="1"/>
</dbReference>
<dbReference type="PANTHER" id="PTHR40279">
    <property type="entry name" value="PQQC-LIKE PROTEIN"/>
    <property type="match status" value="1"/>
</dbReference>
<organism evidence="2 3">
    <name type="scientific">Pendulispora rubella</name>
    <dbReference type="NCBI Taxonomy" id="2741070"/>
    <lineage>
        <taxon>Bacteria</taxon>
        <taxon>Pseudomonadati</taxon>
        <taxon>Myxococcota</taxon>
        <taxon>Myxococcia</taxon>
        <taxon>Myxococcales</taxon>
        <taxon>Sorangiineae</taxon>
        <taxon>Pendulisporaceae</taxon>
        <taxon>Pendulispora</taxon>
    </lineage>
</organism>
<keyword evidence="3" id="KW-1185">Reference proteome</keyword>
<sequence>MSTRSTTKNATDMLRCNTIAGQMELNSFYLRSLAPPEEFDTVPLPDEQLRIIGLEAEWNAYEESRIDLTGLPTDADGFDQWYIALRQKHRKEVAPFFEFLADRASISQLAFFVALEAHVDGRFDDIIALSQLGMSGDMKLALAENYWDEMGLGELEEMHTRIFMRSAPWFYEQLNGLDVAAHMPPAAVKNGNLLLMYSARRHHVGRLLGVLTLLEQTVPYRFTKMLKGMKRHNVPKEHIYYHDLHVAVDANHGKQLVARVLLPLARKNPKIIRDLCIGCLIRYEVEKDYYAGAQAVMDTMLREGAAA</sequence>
<dbReference type="SMART" id="SM01236">
    <property type="entry name" value="Haem_oxygenase_2"/>
    <property type="match status" value="1"/>
</dbReference>
<gene>
    <name evidence="2" type="ORF">LVJ94_26445</name>
</gene>
<evidence type="ECO:0000313" key="2">
    <source>
        <dbReference type="EMBL" id="WXB00451.1"/>
    </source>
</evidence>
<evidence type="ECO:0000256" key="1">
    <source>
        <dbReference type="ARBA" id="ARBA00023002"/>
    </source>
</evidence>
<protein>
    <submittedName>
        <fullName evidence="2">Iron-containing redox enzyme family protein</fullName>
    </submittedName>
</protein>
<dbReference type="InterPro" id="IPR039068">
    <property type="entry name" value="PqqC-like"/>
</dbReference>
<dbReference type="Gene3D" id="1.20.910.10">
    <property type="entry name" value="Heme oxygenase-like"/>
    <property type="match status" value="1"/>
</dbReference>
<dbReference type="InterPro" id="IPR016084">
    <property type="entry name" value="Haem_Oase-like_multi-hlx"/>
</dbReference>
<dbReference type="Pfam" id="PF14518">
    <property type="entry name" value="Haem_oxygenas_2"/>
    <property type="match status" value="1"/>
</dbReference>
<dbReference type="RefSeq" id="WP_394830051.1">
    <property type="nucleotide sequence ID" value="NZ_CP089929.1"/>
</dbReference>
<dbReference type="SUPFAM" id="SSF48613">
    <property type="entry name" value="Heme oxygenase-like"/>
    <property type="match status" value="1"/>
</dbReference>
<accession>A0ABZ2KS93</accession>
<keyword evidence="1" id="KW-0560">Oxidoreductase</keyword>